<dbReference type="AlphaFoldDB" id="A0AAN6ZPI3"/>
<evidence type="ECO:0000256" key="1">
    <source>
        <dbReference type="SAM" id="MobiDB-lite"/>
    </source>
</evidence>
<evidence type="ECO:0000256" key="2">
    <source>
        <dbReference type="SAM" id="Phobius"/>
    </source>
</evidence>
<evidence type="ECO:0000313" key="5">
    <source>
        <dbReference type="Proteomes" id="UP001302676"/>
    </source>
</evidence>
<feature type="compositionally biased region" description="Polar residues" evidence="1">
    <location>
        <begin position="104"/>
        <end position="119"/>
    </location>
</feature>
<protein>
    <recommendedName>
        <fullName evidence="3">DUF6594 domain-containing protein</fullName>
    </recommendedName>
</protein>
<organism evidence="4 5">
    <name type="scientific">Dichotomopilus funicola</name>
    <dbReference type="NCBI Taxonomy" id="1934379"/>
    <lineage>
        <taxon>Eukaryota</taxon>
        <taxon>Fungi</taxon>
        <taxon>Dikarya</taxon>
        <taxon>Ascomycota</taxon>
        <taxon>Pezizomycotina</taxon>
        <taxon>Sordariomycetes</taxon>
        <taxon>Sordariomycetidae</taxon>
        <taxon>Sordariales</taxon>
        <taxon>Chaetomiaceae</taxon>
        <taxon>Dichotomopilus</taxon>
    </lineage>
</organism>
<feature type="compositionally biased region" description="Polar residues" evidence="1">
    <location>
        <begin position="23"/>
        <end position="35"/>
    </location>
</feature>
<proteinExistence type="predicted"/>
<dbReference type="InterPro" id="IPR046529">
    <property type="entry name" value="DUF6594"/>
</dbReference>
<keyword evidence="5" id="KW-1185">Reference proteome</keyword>
<feature type="transmembrane region" description="Helical" evidence="2">
    <location>
        <begin position="422"/>
        <end position="442"/>
    </location>
</feature>
<accession>A0AAN6ZPI3</accession>
<sequence>MAQKGSSTQPIPLDPLQQGGGSSSSTHLTRPNTPGDSGEGPSAQNRPPVTHVSPEGVSLSLTRVTRPSSLNLPPISTTGDNNSTGNASSVPRTTFPHATPNGEPDSSVQSTPLSPGTARSNEKGSVGDGIFIYTTSPISAQPSAPSIPSSPLTDNSNNGGNDRLPPQRDSEKAHLSQPPSGKRQRLSINPTPPETPSGLKPVAADAPHGRVNSVSASIRPDVPYEKRLFTYTVQSCDKEPGFKIFGNLQMLNIFRLQNELEILKQKFYREQQARSDDTKELTVLLHNYANAIRDYEDLQKLAPITGSQVEDTKFSLAQAFKSEYSTLIQEGEGGFRRFPDPTLLSTDPLRNFLKRHLHRRFTYTPGDKYKHAREYYAGDPPEDVSPGVDRLARFLVAILGVGMLVTPMFIMRLPDVSLLKSLVTVSVAELIFAGGLSMIFRATNTETLVATATYAAVLMVFVGVTN</sequence>
<name>A0AAN6ZPI3_9PEZI</name>
<feature type="domain" description="DUF6594" evidence="3">
    <location>
        <begin position="240"/>
        <end position="459"/>
    </location>
</feature>
<keyword evidence="2" id="KW-0812">Transmembrane</keyword>
<gene>
    <name evidence="4" type="ORF">C8A04DRAFT_25916</name>
</gene>
<feature type="compositionally biased region" description="Polar residues" evidence="1">
    <location>
        <begin position="59"/>
        <end position="92"/>
    </location>
</feature>
<dbReference type="Proteomes" id="UP001302676">
    <property type="component" value="Unassembled WGS sequence"/>
</dbReference>
<feature type="compositionally biased region" description="Basic and acidic residues" evidence="1">
    <location>
        <begin position="165"/>
        <end position="174"/>
    </location>
</feature>
<feature type="transmembrane region" description="Helical" evidence="2">
    <location>
        <begin position="448"/>
        <end position="465"/>
    </location>
</feature>
<dbReference type="Pfam" id="PF20237">
    <property type="entry name" value="DUF6594"/>
    <property type="match status" value="1"/>
</dbReference>
<feature type="compositionally biased region" description="Polar residues" evidence="1">
    <location>
        <begin position="1"/>
        <end position="10"/>
    </location>
</feature>
<feature type="transmembrane region" description="Helical" evidence="2">
    <location>
        <begin position="391"/>
        <end position="410"/>
    </location>
</feature>
<dbReference type="GeneID" id="87816358"/>
<keyword evidence="2" id="KW-0472">Membrane</keyword>
<feature type="region of interest" description="Disordered" evidence="1">
    <location>
        <begin position="1"/>
        <end position="214"/>
    </location>
</feature>
<evidence type="ECO:0000259" key="3">
    <source>
        <dbReference type="Pfam" id="PF20237"/>
    </source>
</evidence>
<feature type="compositionally biased region" description="Low complexity" evidence="1">
    <location>
        <begin position="136"/>
        <end position="151"/>
    </location>
</feature>
<evidence type="ECO:0000313" key="4">
    <source>
        <dbReference type="EMBL" id="KAK4146107.1"/>
    </source>
</evidence>
<reference evidence="4" key="2">
    <citation type="submission" date="2023-05" db="EMBL/GenBank/DDBJ databases">
        <authorList>
            <consortium name="Lawrence Berkeley National Laboratory"/>
            <person name="Steindorff A."/>
            <person name="Hensen N."/>
            <person name="Bonometti L."/>
            <person name="Westerberg I."/>
            <person name="Brannstrom I.O."/>
            <person name="Guillou S."/>
            <person name="Cros-Aarteil S."/>
            <person name="Calhoun S."/>
            <person name="Haridas S."/>
            <person name="Kuo A."/>
            <person name="Mondo S."/>
            <person name="Pangilinan J."/>
            <person name="Riley R."/>
            <person name="Labutti K."/>
            <person name="Andreopoulos B."/>
            <person name="Lipzen A."/>
            <person name="Chen C."/>
            <person name="Yanf M."/>
            <person name="Daum C."/>
            <person name="Ng V."/>
            <person name="Clum A."/>
            <person name="Ohm R."/>
            <person name="Martin F."/>
            <person name="Silar P."/>
            <person name="Natvig D."/>
            <person name="Lalanne C."/>
            <person name="Gautier V."/>
            <person name="Ament-Velasquez S.L."/>
            <person name="Kruys A."/>
            <person name="Hutchinson M.I."/>
            <person name="Powell A.J."/>
            <person name="Barry K."/>
            <person name="Miller A.N."/>
            <person name="Grigoriev I.V."/>
            <person name="Debuchy R."/>
            <person name="Gladieux P."/>
            <person name="Thoren M.H."/>
            <person name="Johannesson H."/>
        </authorList>
    </citation>
    <scope>NUCLEOTIDE SEQUENCE</scope>
    <source>
        <strain evidence="4">CBS 141.50</strain>
    </source>
</reference>
<dbReference type="EMBL" id="MU853563">
    <property type="protein sequence ID" value="KAK4146107.1"/>
    <property type="molecule type" value="Genomic_DNA"/>
</dbReference>
<comment type="caution">
    <text evidence="4">The sequence shown here is derived from an EMBL/GenBank/DDBJ whole genome shotgun (WGS) entry which is preliminary data.</text>
</comment>
<dbReference type="RefSeq" id="XP_062639478.1">
    <property type="nucleotide sequence ID" value="XM_062779745.1"/>
</dbReference>
<keyword evidence="2" id="KW-1133">Transmembrane helix</keyword>
<reference evidence="4" key="1">
    <citation type="journal article" date="2023" name="Mol. Phylogenet. Evol.">
        <title>Genome-scale phylogeny and comparative genomics of the fungal order Sordariales.</title>
        <authorList>
            <person name="Hensen N."/>
            <person name="Bonometti L."/>
            <person name="Westerberg I."/>
            <person name="Brannstrom I.O."/>
            <person name="Guillou S."/>
            <person name="Cros-Aarteil S."/>
            <person name="Calhoun S."/>
            <person name="Haridas S."/>
            <person name="Kuo A."/>
            <person name="Mondo S."/>
            <person name="Pangilinan J."/>
            <person name="Riley R."/>
            <person name="LaButti K."/>
            <person name="Andreopoulos B."/>
            <person name="Lipzen A."/>
            <person name="Chen C."/>
            <person name="Yan M."/>
            <person name="Daum C."/>
            <person name="Ng V."/>
            <person name="Clum A."/>
            <person name="Steindorff A."/>
            <person name="Ohm R.A."/>
            <person name="Martin F."/>
            <person name="Silar P."/>
            <person name="Natvig D.O."/>
            <person name="Lalanne C."/>
            <person name="Gautier V."/>
            <person name="Ament-Velasquez S.L."/>
            <person name="Kruys A."/>
            <person name="Hutchinson M.I."/>
            <person name="Powell A.J."/>
            <person name="Barry K."/>
            <person name="Miller A.N."/>
            <person name="Grigoriev I.V."/>
            <person name="Debuchy R."/>
            <person name="Gladieux P."/>
            <person name="Hiltunen Thoren M."/>
            <person name="Johannesson H."/>
        </authorList>
    </citation>
    <scope>NUCLEOTIDE SEQUENCE</scope>
    <source>
        <strain evidence="4">CBS 141.50</strain>
    </source>
</reference>